<keyword evidence="1" id="KW-0472">Membrane</keyword>
<keyword evidence="1" id="KW-0812">Transmembrane</keyword>
<sequence>METFDSRLCGEKHTNIDRRLGTLEESLNVNFQRVYDKVETQTLIWAEKATENARRPGWAALTLISILSTISGGLAIFLLTKGH</sequence>
<proteinExistence type="predicted"/>
<reference evidence="2" key="1">
    <citation type="submission" date="2020-03" db="EMBL/GenBank/DDBJ databases">
        <title>The deep terrestrial virosphere.</title>
        <authorList>
            <person name="Holmfeldt K."/>
            <person name="Nilsson E."/>
            <person name="Simone D."/>
            <person name="Lopez-Fernandez M."/>
            <person name="Wu X."/>
            <person name="de Brujin I."/>
            <person name="Lundin D."/>
            <person name="Andersson A."/>
            <person name="Bertilsson S."/>
            <person name="Dopson M."/>
        </authorList>
    </citation>
    <scope>NUCLEOTIDE SEQUENCE</scope>
    <source>
        <strain evidence="2">TM448B02850</strain>
    </source>
</reference>
<organism evidence="2">
    <name type="scientific">viral metagenome</name>
    <dbReference type="NCBI Taxonomy" id="1070528"/>
    <lineage>
        <taxon>unclassified sequences</taxon>
        <taxon>metagenomes</taxon>
        <taxon>organismal metagenomes</taxon>
    </lineage>
</organism>
<protein>
    <submittedName>
        <fullName evidence="2">Uncharacterized protein</fullName>
    </submittedName>
</protein>
<dbReference type="EMBL" id="MT144964">
    <property type="protein sequence ID" value="QJI01950.1"/>
    <property type="molecule type" value="Genomic_DNA"/>
</dbReference>
<gene>
    <name evidence="2" type="ORF">TM448B02850_0004</name>
</gene>
<feature type="transmembrane region" description="Helical" evidence="1">
    <location>
        <begin position="58"/>
        <end position="79"/>
    </location>
</feature>
<evidence type="ECO:0000313" key="2">
    <source>
        <dbReference type="EMBL" id="QJI01950.1"/>
    </source>
</evidence>
<keyword evidence="1" id="KW-1133">Transmembrane helix</keyword>
<dbReference type="AlphaFoldDB" id="A0A6M3XVQ8"/>
<name>A0A6M3XVQ8_9ZZZZ</name>
<evidence type="ECO:0000256" key="1">
    <source>
        <dbReference type="SAM" id="Phobius"/>
    </source>
</evidence>
<accession>A0A6M3XVQ8</accession>